<keyword evidence="7 9" id="KW-0418">Kinase</keyword>
<dbReference type="CDD" id="cd01168">
    <property type="entry name" value="adenosine_kinase"/>
    <property type="match status" value="1"/>
</dbReference>
<dbReference type="SUPFAM" id="SSF53613">
    <property type="entry name" value="Ribokinase-like"/>
    <property type="match status" value="1"/>
</dbReference>
<organism evidence="11 12">
    <name type="scientific">Oikopleura dioica</name>
    <name type="common">Tunicate</name>
    <dbReference type="NCBI Taxonomy" id="34765"/>
    <lineage>
        <taxon>Eukaryota</taxon>
        <taxon>Metazoa</taxon>
        <taxon>Chordata</taxon>
        <taxon>Tunicata</taxon>
        <taxon>Appendicularia</taxon>
        <taxon>Copelata</taxon>
        <taxon>Oikopleuridae</taxon>
        <taxon>Oikopleura</taxon>
    </lineage>
</organism>
<evidence type="ECO:0000256" key="2">
    <source>
        <dbReference type="ARBA" id="ARBA00010688"/>
    </source>
</evidence>
<accession>A0ABN7SZC6</accession>
<name>A0ABN7SZC6_OIKDI</name>
<dbReference type="PANTHER" id="PTHR45769:SF3">
    <property type="entry name" value="ADENOSINE KINASE"/>
    <property type="match status" value="1"/>
</dbReference>
<evidence type="ECO:0000256" key="5">
    <source>
        <dbReference type="ARBA" id="ARBA00022726"/>
    </source>
</evidence>
<evidence type="ECO:0000313" key="11">
    <source>
        <dbReference type="EMBL" id="CAG5106853.1"/>
    </source>
</evidence>
<evidence type="ECO:0000256" key="9">
    <source>
        <dbReference type="RuleBase" id="RU368116"/>
    </source>
</evidence>
<dbReference type="EC" id="2.7.1.20" evidence="3 9"/>
<comment type="function">
    <text evidence="9">ATP dependent phosphorylation of adenosine and other related nucleoside analogs to monophosphate derivatives.</text>
</comment>
<dbReference type="InterPro" id="IPR001805">
    <property type="entry name" value="Adenokinase"/>
</dbReference>
<dbReference type="PRINTS" id="PR00989">
    <property type="entry name" value="ADENOKINASE"/>
</dbReference>
<proteinExistence type="inferred from homology"/>
<dbReference type="Gene3D" id="3.30.1110.10">
    <property type="match status" value="1"/>
</dbReference>
<evidence type="ECO:0000256" key="7">
    <source>
        <dbReference type="ARBA" id="ARBA00022777"/>
    </source>
</evidence>
<dbReference type="Gene3D" id="3.40.1190.20">
    <property type="match status" value="1"/>
</dbReference>
<comment type="cofactor">
    <cofactor evidence="9">
        <name>Mg(2+)</name>
        <dbReference type="ChEBI" id="CHEBI:18420"/>
    </cofactor>
    <text evidence="9">Binds 3 Mg(2+) ions per subunit.</text>
</comment>
<comment type="subcellular location">
    <subcellularLocation>
        <location evidence="9">Nucleus</location>
    </subcellularLocation>
</comment>
<comment type="subunit">
    <text evidence="9">Monomer.</text>
</comment>
<evidence type="ECO:0000259" key="10">
    <source>
        <dbReference type="Pfam" id="PF00294"/>
    </source>
</evidence>
<dbReference type="Proteomes" id="UP001158576">
    <property type="component" value="Chromosome 1"/>
</dbReference>
<dbReference type="InterPro" id="IPR011611">
    <property type="entry name" value="PfkB_dom"/>
</dbReference>
<keyword evidence="6 9" id="KW-0547">Nucleotide-binding</keyword>
<keyword evidence="4 9" id="KW-0808">Transferase</keyword>
<reference evidence="11 12" key="1">
    <citation type="submission" date="2021-04" db="EMBL/GenBank/DDBJ databases">
        <authorList>
            <person name="Bliznina A."/>
        </authorList>
    </citation>
    <scope>NUCLEOTIDE SEQUENCE [LARGE SCALE GENOMIC DNA]</scope>
</reference>
<comment type="similarity">
    <text evidence="2 9">Belongs to the carbohydrate kinase PfkB family.</text>
</comment>
<dbReference type="EMBL" id="OU015566">
    <property type="protein sequence ID" value="CAG5106853.1"/>
    <property type="molecule type" value="Genomic_DNA"/>
</dbReference>
<feature type="domain" description="Carbohydrate kinase PfkB" evidence="10">
    <location>
        <begin position="32"/>
        <end position="332"/>
    </location>
</feature>
<keyword evidence="12" id="KW-1185">Reference proteome</keyword>
<keyword evidence="5 9" id="KW-0660">Purine salvage</keyword>
<evidence type="ECO:0000256" key="3">
    <source>
        <dbReference type="ARBA" id="ARBA00012119"/>
    </source>
</evidence>
<dbReference type="Pfam" id="PF00294">
    <property type="entry name" value="PfkB"/>
    <property type="match status" value="1"/>
</dbReference>
<keyword evidence="8 9" id="KW-0067">ATP-binding</keyword>
<dbReference type="InterPro" id="IPR029056">
    <property type="entry name" value="Ribokinase-like"/>
</dbReference>
<protein>
    <recommendedName>
        <fullName evidence="3 9">Adenosine kinase</fullName>
        <shortName evidence="9">AK</shortName>
        <ecNumber evidence="3 9">2.7.1.20</ecNumber>
    </recommendedName>
    <alternativeName>
        <fullName evidence="9">Adenosine 5'-phosphotransferase</fullName>
    </alternativeName>
</protein>
<sequence>MVTRHPLIDIQASVDEAFLDKYGLEPDNTILADKRHLRLYEELVEKMAVKFIPGGCTLNTLRVCQWMMGENGSTFFSGAVGNDALADILIQKVRDSGIDAIWQTSDEHQTGTCASLINGSQGYRSLVTRLGAAKHYERKHLDREDMWEQVKQSMIFYFSGYFLTTQEGVDSMLAVAKYSAQSDKQVFAFNLSANYICECFTAEVDQILPYTDFIFGNEQEAEAYAKCAGFKHKSLEEIAIYLAQLPKVNTKKRRHVIITQGAKPTIVADDMGNIALFEVERVKKLVDTNGAGDAFVGGFFAGYLQGAGIADSVAAGQWAARIVIQNEGCTFPKICEYDYDSS</sequence>
<comment type="catalytic activity">
    <reaction evidence="9">
        <text>adenosine + ATP = AMP + ADP + H(+)</text>
        <dbReference type="Rhea" id="RHEA:20824"/>
        <dbReference type="ChEBI" id="CHEBI:15378"/>
        <dbReference type="ChEBI" id="CHEBI:16335"/>
        <dbReference type="ChEBI" id="CHEBI:30616"/>
        <dbReference type="ChEBI" id="CHEBI:456215"/>
        <dbReference type="ChEBI" id="CHEBI:456216"/>
        <dbReference type="EC" id="2.7.1.20"/>
    </reaction>
</comment>
<gene>
    <name evidence="11" type="ORF">OKIOD_LOCUS11794</name>
</gene>
<comment type="pathway">
    <text evidence="1 9">Purine metabolism; AMP biosynthesis via salvage pathway; AMP from adenosine: step 1/1.</text>
</comment>
<evidence type="ECO:0000313" key="12">
    <source>
        <dbReference type="Proteomes" id="UP001158576"/>
    </source>
</evidence>
<evidence type="ECO:0000256" key="6">
    <source>
        <dbReference type="ARBA" id="ARBA00022741"/>
    </source>
</evidence>
<evidence type="ECO:0000256" key="8">
    <source>
        <dbReference type="ARBA" id="ARBA00022840"/>
    </source>
</evidence>
<evidence type="ECO:0000256" key="4">
    <source>
        <dbReference type="ARBA" id="ARBA00022679"/>
    </source>
</evidence>
<dbReference type="PANTHER" id="PTHR45769">
    <property type="entry name" value="ADENOSINE KINASE"/>
    <property type="match status" value="1"/>
</dbReference>
<evidence type="ECO:0000256" key="1">
    <source>
        <dbReference type="ARBA" id="ARBA00004801"/>
    </source>
</evidence>
<keyword evidence="9" id="KW-0460">Magnesium</keyword>
<keyword evidence="9" id="KW-0539">Nucleus</keyword>